<accession>A0A4R5QE22</accession>
<organism evidence="2 3">
    <name type="scientific">Dankookia rubra</name>
    <dbReference type="NCBI Taxonomy" id="1442381"/>
    <lineage>
        <taxon>Bacteria</taxon>
        <taxon>Pseudomonadati</taxon>
        <taxon>Pseudomonadota</taxon>
        <taxon>Alphaproteobacteria</taxon>
        <taxon>Acetobacterales</taxon>
        <taxon>Roseomonadaceae</taxon>
        <taxon>Dankookia</taxon>
    </lineage>
</organism>
<dbReference type="EMBL" id="SMSJ01000029">
    <property type="protein sequence ID" value="TDH60909.1"/>
    <property type="molecule type" value="Genomic_DNA"/>
</dbReference>
<evidence type="ECO:0000313" key="2">
    <source>
        <dbReference type="EMBL" id="TDH60909.1"/>
    </source>
</evidence>
<keyword evidence="1" id="KW-0472">Membrane</keyword>
<comment type="caution">
    <text evidence="2">The sequence shown here is derived from an EMBL/GenBank/DDBJ whole genome shotgun (WGS) entry which is preliminary data.</text>
</comment>
<name>A0A4R5QE22_9PROT</name>
<protein>
    <submittedName>
        <fullName evidence="2">Uncharacterized protein</fullName>
    </submittedName>
</protein>
<proteinExistence type="predicted"/>
<dbReference type="AlphaFoldDB" id="A0A4R5QE22"/>
<gene>
    <name evidence="2" type="ORF">E2C06_19425</name>
</gene>
<reference evidence="2 3" key="1">
    <citation type="journal article" date="2016" name="J. Microbiol.">
        <title>Dankookia rubra gen. nov., sp. nov., an alphaproteobacterium isolated from sediment of a shallow stream.</title>
        <authorList>
            <person name="Kim W.H."/>
            <person name="Kim D.H."/>
            <person name="Kang K."/>
            <person name="Ahn T.Y."/>
        </authorList>
    </citation>
    <scope>NUCLEOTIDE SEQUENCE [LARGE SCALE GENOMIC DNA]</scope>
    <source>
        <strain evidence="2 3">JCM30602</strain>
    </source>
</reference>
<keyword evidence="1" id="KW-1133">Transmembrane helix</keyword>
<keyword evidence="3" id="KW-1185">Reference proteome</keyword>
<keyword evidence="1" id="KW-0812">Transmembrane</keyword>
<dbReference type="Proteomes" id="UP000295096">
    <property type="component" value="Unassembled WGS sequence"/>
</dbReference>
<feature type="transmembrane region" description="Helical" evidence="1">
    <location>
        <begin position="36"/>
        <end position="62"/>
    </location>
</feature>
<sequence>MGWILLGLLLVIGLPLAMVFMGVALAIWVTLAVAGLVWSIVTFVFHSPVLAILLALGAGIAIGRGAARR</sequence>
<evidence type="ECO:0000256" key="1">
    <source>
        <dbReference type="SAM" id="Phobius"/>
    </source>
</evidence>
<dbReference type="RefSeq" id="WP_133290270.1">
    <property type="nucleotide sequence ID" value="NZ_SMSJ01000029.1"/>
</dbReference>
<evidence type="ECO:0000313" key="3">
    <source>
        <dbReference type="Proteomes" id="UP000295096"/>
    </source>
</evidence>